<evidence type="ECO:0000313" key="2">
    <source>
        <dbReference type="EMBL" id="GAI18739.1"/>
    </source>
</evidence>
<accession>X1NJ70</accession>
<dbReference type="InterPro" id="IPR015943">
    <property type="entry name" value="WD40/YVTN_repeat-like_dom_sf"/>
</dbReference>
<comment type="caution">
    <text evidence="2">The sequence shown here is derived from an EMBL/GenBank/DDBJ whole genome shotgun (WGS) entry which is preliminary data.</text>
</comment>
<feature type="non-terminal residue" evidence="2">
    <location>
        <position position="258"/>
    </location>
</feature>
<organism evidence="2">
    <name type="scientific">marine sediment metagenome</name>
    <dbReference type="NCBI Taxonomy" id="412755"/>
    <lineage>
        <taxon>unclassified sequences</taxon>
        <taxon>metagenomes</taxon>
        <taxon>ecological metagenomes</taxon>
    </lineage>
</organism>
<dbReference type="SUPFAM" id="SSF50974">
    <property type="entry name" value="Nitrous oxide reductase, N-terminal domain"/>
    <property type="match status" value="1"/>
</dbReference>
<dbReference type="InterPro" id="IPR019405">
    <property type="entry name" value="Lactonase_7-beta_prop"/>
</dbReference>
<evidence type="ECO:0000256" key="1">
    <source>
        <dbReference type="ARBA" id="ARBA00005564"/>
    </source>
</evidence>
<sequence>MKFAPWLLLWPIPLMAATTTGWIGTYTSDEGHTTGSSGIYSFHWDTGNGHLSEIRLAGKTSNPSFLALHPNGRYLYAVNEDSATAGTDRITAFSIGAPAQPLQELGSVSSQGVSPCHLVVDSTGKWLFVANYTSGTIAVYPIGADGRLGQAHQTIQQRGSGPVTGHQESAHAHEVVQSPDGRFLLVTDLGADKVFVYRFDVASGTLSPNNPAASVLPAGYGPRHMVFSKDAKLAYVLTELKSAVVTLRWNSQLGTLTQ</sequence>
<dbReference type="Pfam" id="PF10282">
    <property type="entry name" value="Lactonase"/>
    <property type="match status" value="1"/>
</dbReference>
<comment type="similarity">
    <text evidence="1">Belongs to the cycloisomerase 2 family.</text>
</comment>
<gene>
    <name evidence="2" type="ORF">S06H3_32868</name>
</gene>
<dbReference type="EMBL" id="BARV01019570">
    <property type="protein sequence ID" value="GAI18739.1"/>
    <property type="molecule type" value="Genomic_DNA"/>
</dbReference>
<dbReference type="InterPro" id="IPR050282">
    <property type="entry name" value="Cycloisomerase_2"/>
</dbReference>
<dbReference type="AlphaFoldDB" id="X1NJ70"/>
<protein>
    <recommendedName>
        <fullName evidence="3">6-phosphogluconolactonase</fullName>
    </recommendedName>
</protein>
<dbReference type="InterPro" id="IPR011045">
    <property type="entry name" value="N2O_reductase_N"/>
</dbReference>
<dbReference type="GO" id="GO:0005829">
    <property type="term" value="C:cytosol"/>
    <property type="evidence" value="ECO:0007669"/>
    <property type="project" value="TreeGrafter"/>
</dbReference>
<evidence type="ECO:0008006" key="3">
    <source>
        <dbReference type="Google" id="ProtNLM"/>
    </source>
</evidence>
<dbReference type="Gene3D" id="2.130.10.10">
    <property type="entry name" value="YVTN repeat-like/Quinoprotein amine dehydrogenase"/>
    <property type="match status" value="1"/>
</dbReference>
<proteinExistence type="inferred from homology"/>
<dbReference type="PANTHER" id="PTHR30344:SF1">
    <property type="entry name" value="6-PHOSPHOGLUCONOLACTONASE"/>
    <property type="match status" value="1"/>
</dbReference>
<dbReference type="GO" id="GO:0017057">
    <property type="term" value="F:6-phosphogluconolactonase activity"/>
    <property type="evidence" value="ECO:0007669"/>
    <property type="project" value="TreeGrafter"/>
</dbReference>
<name>X1NJ70_9ZZZZ</name>
<reference evidence="2" key="1">
    <citation type="journal article" date="2014" name="Front. Microbiol.">
        <title>High frequency of phylogenetically diverse reductive dehalogenase-homologous genes in deep subseafloor sedimentary metagenomes.</title>
        <authorList>
            <person name="Kawai M."/>
            <person name="Futagami T."/>
            <person name="Toyoda A."/>
            <person name="Takaki Y."/>
            <person name="Nishi S."/>
            <person name="Hori S."/>
            <person name="Arai W."/>
            <person name="Tsubouchi T."/>
            <person name="Morono Y."/>
            <person name="Uchiyama I."/>
            <person name="Ito T."/>
            <person name="Fujiyama A."/>
            <person name="Inagaki F."/>
            <person name="Takami H."/>
        </authorList>
    </citation>
    <scope>NUCLEOTIDE SEQUENCE</scope>
    <source>
        <strain evidence="2">Expedition CK06-06</strain>
    </source>
</reference>
<dbReference type="PANTHER" id="PTHR30344">
    <property type="entry name" value="6-PHOSPHOGLUCONOLACTONASE-RELATED"/>
    <property type="match status" value="1"/>
</dbReference>